<evidence type="ECO:0000313" key="2">
    <source>
        <dbReference type="Proteomes" id="UP001054945"/>
    </source>
</evidence>
<keyword evidence="2" id="KW-1185">Reference proteome</keyword>
<gene>
    <name evidence="1" type="ORF">CEXT_558591</name>
</gene>
<evidence type="ECO:0000313" key="1">
    <source>
        <dbReference type="EMBL" id="GIY15230.1"/>
    </source>
</evidence>
<dbReference type="EMBL" id="BPLR01007217">
    <property type="protein sequence ID" value="GIY15230.1"/>
    <property type="molecule type" value="Genomic_DNA"/>
</dbReference>
<protein>
    <submittedName>
        <fullName evidence="1">Uncharacterized protein</fullName>
    </submittedName>
</protein>
<organism evidence="1 2">
    <name type="scientific">Caerostris extrusa</name>
    <name type="common">Bark spider</name>
    <name type="synonym">Caerostris bankana</name>
    <dbReference type="NCBI Taxonomy" id="172846"/>
    <lineage>
        <taxon>Eukaryota</taxon>
        <taxon>Metazoa</taxon>
        <taxon>Ecdysozoa</taxon>
        <taxon>Arthropoda</taxon>
        <taxon>Chelicerata</taxon>
        <taxon>Arachnida</taxon>
        <taxon>Araneae</taxon>
        <taxon>Araneomorphae</taxon>
        <taxon>Entelegynae</taxon>
        <taxon>Araneoidea</taxon>
        <taxon>Araneidae</taxon>
        <taxon>Caerostris</taxon>
    </lineage>
</organism>
<dbReference type="Proteomes" id="UP001054945">
    <property type="component" value="Unassembled WGS sequence"/>
</dbReference>
<proteinExistence type="predicted"/>
<sequence length="80" mass="9922">MVKKLMYPTLSIMIRIQERFPESTDGSCKTRTFFIMATQCRFHRINSCRGPLRDEFVFFYEILIRQEFGEQFWQEHRYER</sequence>
<dbReference type="AlphaFoldDB" id="A0AAV4R4M8"/>
<name>A0AAV4R4M8_CAEEX</name>
<accession>A0AAV4R4M8</accession>
<comment type="caution">
    <text evidence="1">The sequence shown here is derived from an EMBL/GenBank/DDBJ whole genome shotgun (WGS) entry which is preliminary data.</text>
</comment>
<reference evidence="1 2" key="1">
    <citation type="submission" date="2021-06" db="EMBL/GenBank/DDBJ databases">
        <title>Caerostris extrusa draft genome.</title>
        <authorList>
            <person name="Kono N."/>
            <person name="Arakawa K."/>
        </authorList>
    </citation>
    <scope>NUCLEOTIDE SEQUENCE [LARGE SCALE GENOMIC DNA]</scope>
</reference>